<name>A0A0J6WFV4_9MYCO</name>
<reference evidence="4 5" key="1">
    <citation type="journal article" date="2015" name="Genome Biol. Evol.">
        <title>Characterization of Three Mycobacterium spp. with Potential Use in Bioremediation by Genome Sequencing and Comparative Genomics.</title>
        <authorList>
            <person name="Das S."/>
            <person name="Pettersson B.M."/>
            <person name="Behra P.R."/>
            <person name="Ramesh M."/>
            <person name="Dasgupta S."/>
            <person name="Bhattacharya A."/>
            <person name="Kirsebom L.A."/>
        </authorList>
    </citation>
    <scope>NUCLEOTIDE SEQUENCE [LARGE SCALE GENOMIC DNA]</scope>
    <source>
        <strain evidence="4 5">DSM 44075</strain>
    </source>
</reference>
<evidence type="ECO:0000259" key="3">
    <source>
        <dbReference type="Pfam" id="PF01478"/>
    </source>
</evidence>
<dbReference type="GO" id="GO:0005886">
    <property type="term" value="C:plasma membrane"/>
    <property type="evidence" value="ECO:0007669"/>
    <property type="project" value="TreeGrafter"/>
</dbReference>
<accession>A0A0J6WFV4</accession>
<sequence length="147" mass="14636">MGEIAFAAVAGWLIALSVHDLRYRRLPNVLTLPGAVVILVVAALTGHGLEALLGALALTGIYAVVHLGAAGALGAGDVKLAVGVGGLTGAFGMQAWALCAIGASLLTGLWGGVRVLRGVRTPVPHGPAMCLTAAAAVVMALTDPTLR</sequence>
<dbReference type="Gene3D" id="1.20.120.1220">
    <property type="match status" value="1"/>
</dbReference>
<keyword evidence="2" id="KW-0472">Membrane</keyword>
<dbReference type="EMBL" id="JYNU01000004">
    <property type="protein sequence ID" value="KMO80888.1"/>
    <property type="molecule type" value="Genomic_DNA"/>
</dbReference>
<dbReference type="PANTHER" id="PTHR30487:SF0">
    <property type="entry name" value="PREPILIN LEADER PEPTIDASE_N-METHYLTRANSFERASE-RELATED"/>
    <property type="match status" value="1"/>
</dbReference>
<dbReference type="GO" id="GO:0004190">
    <property type="term" value="F:aspartic-type endopeptidase activity"/>
    <property type="evidence" value="ECO:0007669"/>
    <property type="project" value="InterPro"/>
</dbReference>
<protein>
    <submittedName>
        <fullName evidence="4">Type IV leader peptidase family protein</fullName>
    </submittedName>
</protein>
<evidence type="ECO:0000256" key="2">
    <source>
        <dbReference type="SAM" id="Phobius"/>
    </source>
</evidence>
<comment type="caution">
    <text evidence="4">The sequence shown here is derived from an EMBL/GenBank/DDBJ whole genome shotgun (WGS) entry which is preliminary data.</text>
</comment>
<dbReference type="RefSeq" id="WP_048422168.1">
    <property type="nucleotide sequence ID" value="NZ_JYNU01000004.1"/>
</dbReference>
<keyword evidence="2" id="KW-1133">Transmembrane helix</keyword>
<dbReference type="GO" id="GO:0006465">
    <property type="term" value="P:signal peptide processing"/>
    <property type="evidence" value="ECO:0007669"/>
    <property type="project" value="TreeGrafter"/>
</dbReference>
<dbReference type="PANTHER" id="PTHR30487">
    <property type="entry name" value="TYPE 4 PREPILIN-LIKE PROTEINS LEADER PEPTIDE-PROCESSING ENZYME"/>
    <property type="match status" value="1"/>
</dbReference>
<feature type="domain" description="Prepilin type IV endopeptidase peptidase" evidence="3">
    <location>
        <begin position="8"/>
        <end position="111"/>
    </location>
</feature>
<organism evidence="4 5">
    <name type="scientific">Mycolicibacterium obuense</name>
    <dbReference type="NCBI Taxonomy" id="1807"/>
    <lineage>
        <taxon>Bacteria</taxon>
        <taxon>Bacillati</taxon>
        <taxon>Actinomycetota</taxon>
        <taxon>Actinomycetes</taxon>
        <taxon>Mycobacteriales</taxon>
        <taxon>Mycobacteriaceae</taxon>
        <taxon>Mycolicibacterium</taxon>
    </lineage>
</organism>
<dbReference type="PATRIC" id="fig|1807.14.peg.767"/>
<feature type="transmembrane region" description="Helical" evidence="2">
    <location>
        <begin position="95"/>
        <end position="116"/>
    </location>
</feature>
<dbReference type="InterPro" id="IPR050882">
    <property type="entry name" value="Prepilin_peptidase/N-MTase"/>
</dbReference>
<keyword evidence="2" id="KW-0812">Transmembrane</keyword>
<gene>
    <name evidence="4" type="ORF">MOBUDSM44075_00765</name>
</gene>
<dbReference type="Pfam" id="PF01478">
    <property type="entry name" value="Peptidase_A24"/>
    <property type="match status" value="1"/>
</dbReference>
<dbReference type="AlphaFoldDB" id="A0A0J6WFV4"/>
<comment type="similarity">
    <text evidence="1">Belongs to the peptidase A24 family.</text>
</comment>
<feature type="transmembrane region" description="Helical" evidence="2">
    <location>
        <begin position="56"/>
        <end position="75"/>
    </location>
</feature>
<dbReference type="Proteomes" id="UP000036313">
    <property type="component" value="Unassembled WGS sequence"/>
</dbReference>
<dbReference type="InterPro" id="IPR000045">
    <property type="entry name" value="Prepilin_IV_endopep_pep"/>
</dbReference>
<evidence type="ECO:0000313" key="4">
    <source>
        <dbReference type="EMBL" id="KMO80888.1"/>
    </source>
</evidence>
<feature type="transmembrane region" description="Helical" evidence="2">
    <location>
        <begin position="30"/>
        <end position="49"/>
    </location>
</feature>
<evidence type="ECO:0000256" key="1">
    <source>
        <dbReference type="ARBA" id="ARBA00005801"/>
    </source>
</evidence>
<proteinExistence type="inferred from homology"/>
<evidence type="ECO:0000313" key="5">
    <source>
        <dbReference type="Proteomes" id="UP000036313"/>
    </source>
</evidence>